<evidence type="ECO:0000256" key="1">
    <source>
        <dbReference type="ARBA" id="ARBA00004141"/>
    </source>
</evidence>
<organism evidence="7 8">
    <name type="scientific">Pseudomonas asturiensis</name>
    <dbReference type="NCBI Taxonomy" id="1190415"/>
    <lineage>
        <taxon>Bacteria</taxon>
        <taxon>Pseudomonadati</taxon>
        <taxon>Pseudomonadota</taxon>
        <taxon>Gammaproteobacteria</taxon>
        <taxon>Pseudomonadales</taxon>
        <taxon>Pseudomonadaceae</taxon>
        <taxon>Pseudomonas</taxon>
    </lineage>
</organism>
<dbReference type="RefSeq" id="WP_073169750.1">
    <property type="nucleotide sequence ID" value="NZ_FRDA01000012.1"/>
</dbReference>
<evidence type="ECO:0000256" key="4">
    <source>
        <dbReference type="ARBA" id="ARBA00023136"/>
    </source>
</evidence>
<proteinExistence type="predicted"/>
<gene>
    <name evidence="7" type="ORF">SAMN05216593_112134</name>
</gene>
<evidence type="ECO:0000313" key="7">
    <source>
        <dbReference type="EMBL" id="SHN19522.1"/>
    </source>
</evidence>
<keyword evidence="4 5" id="KW-0472">Membrane</keyword>
<evidence type="ECO:0000313" key="8">
    <source>
        <dbReference type="Proteomes" id="UP000183983"/>
    </source>
</evidence>
<evidence type="ECO:0000256" key="3">
    <source>
        <dbReference type="ARBA" id="ARBA00022989"/>
    </source>
</evidence>
<dbReference type="InterPro" id="IPR010432">
    <property type="entry name" value="RDD"/>
</dbReference>
<keyword evidence="2 5" id="KW-0812">Transmembrane</keyword>
<dbReference type="Pfam" id="PF06271">
    <property type="entry name" value="RDD"/>
    <property type="match status" value="1"/>
</dbReference>
<evidence type="ECO:0000256" key="5">
    <source>
        <dbReference type="SAM" id="Phobius"/>
    </source>
</evidence>
<dbReference type="STRING" id="1190415.SAMN05216593_112134"/>
<evidence type="ECO:0000256" key="2">
    <source>
        <dbReference type="ARBA" id="ARBA00022692"/>
    </source>
</evidence>
<sequence>MSPPPASQGIAAHSVQLDTRIAIETPEGIDMVLRPAGLVPRALAFGIDLSIRAAALGALFVVLQLFDTFGMGLAAIAIFVVNWWYMVLFEVLNQGRTPGKRAMKLRVVNDDGTPVGWASSLVRNLLRFVDMLPLAYSVGAVSCLNHPQFKRLGDLAAGTLVIHMDVPVHRPVVPHAEPVVVAFALQLEEQRAVLSLAERQGDLSAARVHELAQILVEPLQLHADNPVNQVNGIARSLMGAT</sequence>
<comment type="subcellular location">
    <subcellularLocation>
        <location evidence="1">Membrane</location>
        <topology evidence="1">Multi-pass membrane protein</topology>
    </subcellularLocation>
</comment>
<dbReference type="Proteomes" id="UP000183983">
    <property type="component" value="Unassembled WGS sequence"/>
</dbReference>
<feature type="domain" description="RDD" evidence="6">
    <location>
        <begin position="36"/>
        <end position="157"/>
    </location>
</feature>
<dbReference type="EMBL" id="FRDA01000012">
    <property type="protein sequence ID" value="SHN19522.1"/>
    <property type="molecule type" value="Genomic_DNA"/>
</dbReference>
<dbReference type="OrthoDB" id="9787732at2"/>
<protein>
    <submittedName>
        <fullName evidence="7">Uncharacterized membrane protein YckC, RDD family</fullName>
    </submittedName>
</protein>
<dbReference type="GO" id="GO:0016020">
    <property type="term" value="C:membrane"/>
    <property type="evidence" value="ECO:0007669"/>
    <property type="project" value="UniProtKB-SubCell"/>
</dbReference>
<feature type="transmembrane region" description="Helical" evidence="5">
    <location>
        <begin position="69"/>
        <end position="92"/>
    </location>
</feature>
<dbReference type="PANTHER" id="PTHR38480:SF1">
    <property type="entry name" value="SLR0254 PROTEIN"/>
    <property type="match status" value="1"/>
</dbReference>
<dbReference type="PANTHER" id="PTHR38480">
    <property type="entry name" value="SLR0254 PROTEIN"/>
    <property type="match status" value="1"/>
</dbReference>
<evidence type="ECO:0000259" key="6">
    <source>
        <dbReference type="Pfam" id="PF06271"/>
    </source>
</evidence>
<reference evidence="7 8" key="1">
    <citation type="submission" date="2016-11" db="EMBL/GenBank/DDBJ databases">
        <authorList>
            <person name="Jaros S."/>
            <person name="Januszkiewicz K."/>
            <person name="Wedrychowicz H."/>
        </authorList>
    </citation>
    <scope>NUCLEOTIDE SEQUENCE [LARGE SCALE GENOMIC DNA]</scope>
    <source>
        <strain evidence="7 8">LMG 26898</strain>
    </source>
</reference>
<dbReference type="AlphaFoldDB" id="A0A1M7PQ47"/>
<keyword evidence="3 5" id="KW-1133">Transmembrane helix</keyword>
<name>A0A1M7PQ47_9PSED</name>
<accession>A0A1M7PQ47</accession>